<reference evidence="1" key="1">
    <citation type="journal article" date="2009" name="Rice">
        <title>De Novo Next Generation Sequencing of Plant Genomes.</title>
        <authorList>
            <person name="Rounsley S."/>
            <person name="Marri P.R."/>
            <person name="Yu Y."/>
            <person name="He R."/>
            <person name="Sisneros N."/>
            <person name="Goicoechea J.L."/>
            <person name="Lee S.J."/>
            <person name="Angelova A."/>
            <person name="Kudrna D."/>
            <person name="Luo M."/>
            <person name="Affourtit J."/>
            <person name="Desany B."/>
            <person name="Knight J."/>
            <person name="Niazi F."/>
            <person name="Egholm M."/>
            <person name="Wing R.A."/>
        </authorList>
    </citation>
    <scope>NUCLEOTIDE SEQUENCE [LARGE SCALE GENOMIC DNA]</scope>
    <source>
        <strain evidence="1">cv. IRGC 105608</strain>
    </source>
</reference>
<dbReference type="HOGENOM" id="CLU_2561924_0_0_1"/>
<dbReference type="Proteomes" id="UP000026960">
    <property type="component" value="Chromosome 10"/>
</dbReference>
<proteinExistence type="predicted"/>
<name>A0A0D3HBH9_9ORYZ</name>
<keyword evidence="2" id="KW-1185">Reference proteome</keyword>
<dbReference type="Gramene" id="OBART10G03420.1">
    <property type="protein sequence ID" value="OBART10G03420.1"/>
    <property type="gene ID" value="OBART10G03420"/>
</dbReference>
<protein>
    <submittedName>
        <fullName evidence="1">Uncharacterized protein</fullName>
    </submittedName>
</protein>
<reference evidence="1" key="2">
    <citation type="submission" date="2015-03" db="UniProtKB">
        <authorList>
            <consortium name="EnsemblPlants"/>
        </authorList>
    </citation>
    <scope>IDENTIFICATION</scope>
</reference>
<accession>A0A0D3HBH9</accession>
<dbReference type="AlphaFoldDB" id="A0A0D3HBH9"/>
<evidence type="ECO:0000313" key="2">
    <source>
        <dbReference type="Proteomes" id="UP000026960"/>
    </source>
</evidence>
<dbReference type="EnsemblPlants" id="OBART10G03420.1">
    <property type="protein sequence ID" value="OBART10G03420.1"/>
    <property type="gene ID" value="OBART10G03420"/>
</dbReference>
<dbReference type="PaxDb" id="65489-OBART10G03420.1"/>
<organism evidence="1">
    <name type="scientific">Oryza barthii</name>
    <dbReference type="NCBI Taxonomy" id="65489"/>
    <lineage>
        <taxon>Eukaryota</taxon>
        <taxon>Viridiplantae</taxon>
        <taxon>Streptophyta</taxon>
        <taxon>Embryophyta</taxon>
        <taxon>Tracheophyta</taxon>
        <taxon>Spermatophyta</taxon>
        <taxon>Magnoliopsida</taxon>
        <taxon>Liliopsida</taxon>
        <taxon>Poales</taxon>
        <taxon>Poaceae</taxon>
        <taxon>BOP clade</taxon>
        <taxon>Oryzoideae</taxon>
        <taxon>Oryzeae</taxon>
        <taxon>Oryzinae</taxon>
        <taxon>Oryza</taxon>
    </lineage>
</organism>
<evidence type="ECO:0000313" key="1">
    <source>
        <dbReference type="EnsemblPlants" id="OBART10G03420.1"/>
    </source>
</evidence>
<sequence>MHGAGGIHRRCAVTLSTRRQRWPGCTSARRYYSSPPVWTKNDGWPEVQDHPIMQSGFLRQARCMTNTPWMVANTGQYIRMNG</sequence>